<evidence type="ECO:0000313" key="2">
    <source>
        <dbReference type="EMBL" id="KAG2316374.1"/>
    </source>
</evidence>
<dbReference type="EMBL" id="JAAMPC010000004">
    <property type="protein sequence ID" value="KAG2316374.1"/>
    <property type="molecule type" value="Genomic_DNA"/>
</dbReference>
<proteinExistence type="predicted"/>
<reference evidence="2 3" key="1">
    <citation type="submission" date="2020-02" db="EMBL/GenBank/DDBJ databases">
        <authorList>
            <person name="Ma Q."/>
            <person name="Huang Y."/>
            <person name="Song X."/>
            <person name="Pei D."/>
        </authorList>
    </citation>
    <scope>NUCLEOTIDE SEQUENCE [LARGE SCALE GENOMIC DNA]</scope>
    <source>
        <strain evidence="2">Sxm20200214</strain>
        <tissue evidence="2">Leaf</tissue>
    </source>
</reference>
<dbReference type="Proteomes" id="UP000886595">
    <property type="component" value="Unassembled WGS sequence"/>
</dbReference>
<accession>A0A8X8AXG1</accession>
<dbReference type="PANTHER" id="PTHR37610">
    <property type="entry name" value="CCHC-TYPE DOMAIN-CONTAINING PROTEIN"/>
    <property type="match status" value="1"/>
</dbReference>
<gene>
    <name evidence="2" type="ORF">Bca52824_019496</name>
</gene>
<name>A0A8X8AXG1_BRACI</name>
<dbReference type="InterPro" id="IPR029472">
    <property type="entry name" value="Copia-like_N"/>
</dbReference>
<dbReference type="Pfam" id="PF14244">
    <property type="entry name" value="Retrotran_gag_3"/>
    <property type="match status" value="1"/>
</dbReference>
<keyword evidence="3" id="KW-1185">Reference proteome</keyword>
<sequence>MARSKATTSLQDPNSNPLYIHSADHACITHVSKKLAGLGNFNTWRRSMLMALGARNKAVFVDGTYPELCDDHPDFASWSRCNNISDGPHNAEIKQQIFAEVQGSQSVSDYYTRLKQLWEEIKNHESPYTYCCNRPDCSSLKRIVQRHEQDKILKFLTGLSDTFTATRGQILMMEPQPNIAKVFHLVSQEERQRSMKRMSAFAFNVCSKQLSR</sequence>
<dbReference type="OrthoDB" id="5544992at2759"/>
<organism evidence="2 3">
    <name type="scientific">Brassica carinata</name>
    <name type="common">Ethiopian mustard</name>
    <name type="synonym">Abyssinian cabbage</name>
    <dbReference type="NCBI Taxonomy" id="52824"/>
    <lineage>
        <taxon>Eukaryota</taxon>
        <taxon>Viridiplantae</taxon>
        <taxon>Streptophyta</taxon>
        <taxon>Embryophyta</taxon>
        <taxon>Tracheophyta</taxon>
        <taxon>Spermatophyta</taxon>
        <taxon>Magnoliopsida</taxon>
        <taxon>eudicotyledons</taxon>
        <taxon>Gunneridae</taxon>
        <taxon>Pentapetalae</taxon>
        <taxon>rosids</taxon>
        <taxon>malvids</taxon>
        <taxon>Brassicales</taxon>
        <taxon>Brassicaceae</taxon>
        <taxon>Brassiceae</taxon>
        <taxon>Brassica</taxon>
    </lineage>
</organism>
<comment type="caution">
    <text evidence="2">The sequence shown here is derived from an EMBL/GenBank/DDBJ whole genome shotgun (WGS) entry which is preliminary data.</text>
</comment>
<evidence type="ECO:0000313" key="3">
    <source>
        <dbReference type="Proteomes" id="UP000886595"/>
    </source>
</evidence>
<evidence type="ECO:0000259" key="1">
    <source>
        <dbReference type="Pfam" id="PF14244"/>
    </source>
</evidence>
<dbReference type="AlphaFoldDB" id="A0A8X8AXG1"/>
<dbReference type="PANTHER" id="PTHR37610:SF97">
    <property type="entry name" value="RETROTRANSPOSON GAG DOMAIN-CONTAINING PROTEIN"/>
    <property type="match status" value="1"/>
</dbReference>
<protein>
    <recommendedName>
        <fullName evidence="1">Retrotransposon Copia-like N-terminal domain-containing protein</fullName>
    </recommendedName>
</protein>
<feature type="domain" description="Retrotransposon Copia-like N-terminal" evidence="1">
    <location>
        <begin position="21"/>
        <end position="65"/>
    </location>
</feature>